<evidence type="ECO:0000256" key="2">
    <source>
        <dbReference type="ARBA" id="ARBA00006484"/>
    </source>
</evidence>
<dbReference type="GO" id="GO:0005829">
    <property type="term" value="C:cytosol"/>
    <property type="evidence" value="ECO:0007669"/>
    <property type="project" value="TreeGrafter"/>
</dbReference>
<dbReference type="PROSITE" id="PS00061">
    <property type="entry name" value="ADH_SHORT"/>
    <property type="match status" value="1"/>
</dbReference>
<keyword evidence="3" id="KW-0560">Oxidoreductase</keyword>
<accession>A0AAQ3U7H6</accession>
<dbReference type="GO" id="GO:0016020">
    <property type="term" value="C:membrane"/>
    <property type="evidence" value="ECO:0007669"/>
    <property type="project" value="UniProtKB-SubCell"/>
</dbReference>
<dbReference type="PANTHER" id="PTHR43391">
    <property type="entry name" value="RETINOL DEHYDROGENASE-RELATED"/>
    <property type="match status" value="1"/>
</dbReference>
<dbReference type="Pfam" id="PF00106">
    <property type="entry name" value="adh_short"/>
    <property type="match status" value="1"/>
</dbReference>
<dbReference type="Proteomes" id="UP001341281">
    <property type="component" value="Chromosome 07"/>
</dbReference>
<evidence type="ECO:0000256" key="4">
    <source>
        <dbReference type="RuleBase" id="RU000363"/>
    </source>
</evidence>
<comment type="subcellular location">
    <subcellularLocation>
        <location evidence="1">Membrane</location>
        <topology evidence="1">Single-pass type II membrane protein</topology>
    </subcellularLocation>
</comment>
<dbReference type="SUPFAM" id="SSF51735">
    <property type="entry name" value="NAD(P)-binding Rossmann-fold domains"/>
    <property type="match status" value="1"/>
</dbReference>
<dbReference type="InterPro" id="IPR036291">
    <property type="entry name" value="NAD(P)-bd_dom_sf"/>
</dbReference>
<organism evidence="5 6">
    <name type="scientific">Paspalum notatum var. saurae</name>
    <dbReference type="NCBI Taxonomy" id="547442"/>
    <lineage>
        <taxon>Eukaryota</taxon>
        <taxon>Viridiplantae</taxon>
        <taxon>Streptophyta</taxon>
        <taxon>Embryophyta</taxon>
        <taxon>Tracheophyta</taxon>
        <taxon>Spermatophyta</taxon>
        <taxon>Magnoliopsida</taxon>
        <taxon>Liliopsida</taxon>
        <taxon>Poales</taxon>
        <taxon>Poaceae</taxon>
        <taxon>PACMAD clade</taxon>
        <taxon>Panicoideae</taxon>
        <taxon>Andropogonodae</taxon>
        <taxon>Paspaleae</taxon>
        <taxon>Paspalinae</taxon>
        <taxon>Paspalum</taxon>
    </lineage>
</organism>
<dbReference type="InterPro" id="IPR020904">
    <property type="entry name" value="Sc_DH/Rdtase_CS"/>
</dbReference>
<dbReference type="AlphaFoldDB" id="A0AAQ3U7H6"/>
<evidence type="ECO:0000256" key="1">
    <source>
        <dbReference type="ARBA" id="ARBA00004606"/>
    </source>
</evidence>
<dbReference type="PANTHER" id="PTHR43391:SF91">
    <property type="entry name" value="OS04G0390700 PROTEIN"/>
    <property type="match status" value="1"/>
</dbReference>
<dbReference type="PRINTS" id="PR00081">
    <property type="entry name" value="GDHRDH"/>
</dbReference>
<dbReference type="Gene3D" id="3.40.50.720">
    <property type="entry name" value="NAD(P)-binding Rossmann-like Domain"/>
    <property type="match status" value="1"/>
</dbReference>
<reference evidence="5 6" key="1">
    <citation type="submission" date="2024-02" db="EMBL/GenBank/DDBJ databases">
        <title>High-quality chromosome-scale genome assembly of Pensacola bahiagrass (Paspalum notatum Flugge var. saurae).</title>
        <authorList>
            <person name="Vega J.M."/>
            <person name="Podio M."/>
            <person name="Orjuela J."/>
            <person name="Siena L.A."/>
            <person name="Pessino S.C."/>
            <person name="Combes M.C."/>
            <person name="Mariac C."/>
            <person name="Albertini E."/>
            <person name="Pupilli F."/>
            <person name="Ortiz J.P.A."/>
            <person name="Leblanc O."/>
        </authorList>
    </citation>
    <scope>NUCLEOTIDE SEQUENCE [LARGE SCALE GENOMIC DNA]</scope>
    <source>
        <strain evidence="5">R1</strain>
        <tissue evidence="5">Leaf</tissue>
    </source>
</reference>
<protein>
    <submittedName>
        <fullName evidence="5">Uncharacterized protein</fullName>
    </submittedName>
</protein>
<proteinExistence type="inferred from homology"/>
<sequence length="407" mass="44556">MLLRFLPLPSLANEYMTQSCSTRQISEEEASSSRSRWAAMEMLSMLKVGYTILRSETPATDLVNTFMDWAARRSLVLLAVFLPPYYVYKLAVSAFSAAAPEDVAGKVVLITGASSGIGEQIAYQYARKGARLALVAGRERSLHDVAARAKGVGSPDVLVVAGDVSNLEDCQRFVQATVEHFGRLDHLVNNAGVASVCWFDEVPDVADFKQVLDVNFWGAVHPTHCALPHLKKSGGKIFVNSSAAAVLAMPRMSFYNASKAAVLNFFETLRIELCGKVGITIATPGWIESEMTKGKHLSKDGAVEVNQDTRDAQVGVLPVVRAKRCAEAIVDAICRGRRHLTVPLWYRALFLWRMLAPEVGDFGQRVFYRRAAAGSRGQAKAKRLLESTGAKELLQPASLHTSDIKRE</sequence>
<dbReference type="PRINTS" id="PR00080">
    <property type="entry name" value="SDRFAMILY"/>
</dbReference>
<name>A0AAQ3U7H6_PASNO</name>
<dbReference type="NCBIfam" id="NF004825">
    <property type="entry name" value="PRK06181.1"/>
    <property type="match status" value="1"/>
</dbReference>
<evidence type="ECO:0000313" key="5">
    <source>
        <dbReference type="EMBL" id="WVZ85357.1"/>
    </source>
</evidence>
<keyword evidence="6" id="KW-1185">Reference proteome</keyword>
<gene>
    <name evidence="5" type="ORF">U9M48_032294</name>
</gene>
<dbReference type="GO" id="GO:0016491">
    <property type="term" value="F:oxidoreductase activity"/>
    <property type="evidence" value="ECO:0007669"/>
    <property type="project" value="UniProtKB-KW"/>
</dbReference>
<comment type="similarity">
    <text evidence="2 4">Belongs to the short-chain dehydrogenases/reductases (SDR) family.</text>
</comment>
<evidence type="ECO:0000313" key="6">
    <source>
        <dbReference type="Proteomes" id="UP001341281"/>
    </source>
</evidence>
<dbReference type="InterPro" id="IPR002347">
    <property type="entry name" value="SDR_fam"/>
</dbReference>
<dbReference type="EMBL" id="CP144751">
    <property type="protein sequence ID" value="WVZ85357.1"/>
    <property type="molecule type" value="Genomic_DNA"/>
</dbReference>
<evidence type="ECO:0000256" key="3">
    <source>
        <dbReference type="ARBA" id="ARBA00023002"/>
    </source>
</evidence>